<name>A0A7Y8BR40_9PSED</name>
<evidence type="ECO:0000256" key="1">
    <source>
        <dbReference type="ARBA" id="ARBA00009477"/>
    </source>
</evidence>
<dbReference type="PANTHER" id="PTHR30469:SF15">
    <property type="entry name" value="HLYD FAMILY OF SECRETION PROTEINS"/>
    <property type="match status" value="1"/>
</dbReference>
<dbReference type="SUPFAM" id="SSF111369">
    <property type="entry name" value="HlyD-like secretion proteins"/>
    <property type="match status" value="1"/>
</dbReference>
<dbReference type="EMBL" id="JACAQA010000003">
    <property type="protein sequence ID" value="NWB84302.1"/>
    <property type="molecule type" value="Genomic_DNA"/>
</dbReference>
<dbReference type="PANTHER" id="PTHR30469">
    <property type="entry name" value="MULTIDRUG RESISTANCE PROTEIN MDTA"/>
    <property type="match status" value="1"/>
</dbReference>
<organism evidence="3 4">
    <name type="scientific">Pseudomonas gingeri</name>
    <dbReference type="NCBI Taxonomy" id="117681"/>
    <lineage>
        <taxon>Bacteria</taxon>
        <taxon>Pseudomonadati</taxon>
        <taxon>Pseudomonadota</taxon>
        <taxon>Gammaproteobacteria</taxon>
        <taxon>Pseudomonadales</taxon>
        <taxon>Pseudomonadaceae</taxon>
        <taxon>Pseudomonas</taxon>
    </lineage>
</organism>
<dbReference type="AlphaFoldDB" id="A0A7Y8BR40"/>
<dbReference type="GO" id="GO:1990281">
    <property type="term" value="C:efflux pump complex"/>
    <property type="evidence" value="ECO:0007669"/>
    <property type="project" value="TreeGrafter"/>
</dbReference>
<accession>A0A7Y8BR40</accession>
<evidence type="ECO:0000313" key="3">
    <source>
        <dbReference type="EMBL" id="NWB84302.1"/>
    </source>
</evidence>
<protein>
    <submittedName>
        <fullName evidence="3">Efflux RND transporter periplasmic adaptor subunit</fullName>
    </submittedName>
</protein>
<dbReference type="GO" id="GO:0015562">
    <property type="term" value="F:efflux transmembrane transporter activity"/>
    <property type="evidence" value="ECO:0007669"/>
    <property type="project" value="TreeGrafter"/>
</dbReference>
<dbReference type="Gene3D" id="1.10.287.470">
    <property type="entry name" value="Helix hairpin bin"/>
    <property type="match status" value="1"/>
</dbReference>
<dbReference type="Pfam" id="PF25917">
    <property type="entry name" value="BSH_RND"/>
    <property type="match status" value="1"/>
</dbReference>
<proteinExistence type="inferred from homology"/>
<comment type="similarity">
    <text evidence="1">Belongs to the membrane fusion protein (MFP) (TC 8.A.1) family.</text>
</comment>
<dbReference type="Gene3D" id="2.40.50.100">
    <property type="match status" value="1"/>
</dbReference>
<gene>
    <name evidence="3" type="ORF">HX830_05350</name>
</gene>
<sequence length="295" mass="31999">MKNRLLFGVAVLGVLAGLVAAYLFGRTPQTPPPVFAPASSPYETAIYANGIIESEQSGGSDIVIYPQVAGPVTQLLVHEGQKVTLGMPLVTLDDAVPRANFELAQANLSTARDQYNKRLASYGMDPKSISKDTLDTARDTAAQAQAALKAAAATLAQYAIKAPANGVVLAINSTVGSYVSSQGAYNTYTEGFTPLLVMSSEQDHLAVRCYIDEILIARLPAPEHIRAQMQIHGTEIKVPLEFVRVQPYVSPKIELSDQRQEKVDLRVLPVIFRFEKKDLPMVYPGQLVDVFIGQK</sequence>
<dbReference type="RefSeq" id="WP_152740859.1">
    <property type="nucleotide sequence ID" value="NZ_JACAQA010000003.1"/>
</dbReference>
<evidence type="ECO:0000313" key="4">
    <source>
        <dbReference type="Proteomes" id="UP000522864"/>
    </source>
</evidence>
<feature type="domain" description="Multidrug resistance protein MdtA-like barrel-sandwich hybrid" evidence="2">
    <location>
        <begin position="64"/>
        <end position="182"/>
    </location>
</feature>
<dbReference type="Proteomes" id="UP000522864">
    <property type="component" value="Unassembled WGS sequence"/>
</dbReference>
<comment type="caution">
    <text evidence="3">The sequence shown here is derived from an EMBL/GenBank/DDBJ whole genome shotgun (WGS) entry which is preliminary data.</text>
</comment>
<reference evidence="3 4" key="1">
    <citation type="submission" date="2020-04" db="EMBL/GenBank/DDBJ databases">
        <title>Molecular characterization of pseudomonads from Agaricus bisporus reveal novel blotch 2 pathogens in Western Europe.</title>
        <authorList>
            <person name="Taparia T."/>
            <person name="Krijger M."/>
            <person name="Haynes E."/>
            <person name="Elpinstone J.G."/>
            <person name="Noble R."/>
            <person name="Van Der Wolf J."/>
        </authorList>
    </citation>
    <scope>NUCLEOTIDE SEQUENCE [LARGE SCALE GENOMIC DNA]</scope>
    <source>
        <strain evidence="3 4">G9001</strain>
    </source>
</reference>
<evidence type="ECO:0000259" key="2">
    <source>
        <dbReference type="Pfam" id="PF25917"/>
    </source>
</evidence>
<dbReference type="InterPro" id="IPR058625">
    <property type="entry name" value="MdtA-like_BSH"/>
</dbReference>